<feature type="compositionally biased region" description="Low complexity" evidence="2">
    <location>
        <begin position="367"/>
        <end position="380"/>
    </location>
</feature>
<evidence type="ECO:0000313" key="4">
    <source>
        <dbReference type="Proteomes" id="UP000034841"/>
    </source>
</evidence>
<protein>
    <submittedName>
        <fullName evidence="3">Uncharacterized protein</fullName>
    </submittedName>
</protein>
<feature type="coiled-coil region" evidence="1">
    <location>
        <begin position="134"/>
        <end position="161"/>
    </location>
</feature>
<name>A0A0F8CXA0_CERFI</name>
<keyword evidence="4" id="KW-1185">Reference proteome</keyword>
<dbReference type="EMBL" id="LBBL01000105">
    <property type="protein sequence ID" value="KKF95292.1"/>
    <property type="molecule type" value="Genomic_DNA"/>
</dbReference>
<feature type="coiled-coil region" evidence="1">
    <location>
        <begin position="191"/>
        <end position="225"/>
    </location>
</feature>
<organism evidence="3 4">
    <name type="scientific">Ceratocystis fimbriata f. sp. platani</name>
    <dbReference type="NCBI Taxonomy" id="88771"/>
    <lineage>
        <taxon>Eukaryota</taxon>
        <taxon>Fungi</taxon>
        <taxon>Dikarya</taxon>
        <taxon>Ascomycota</taxon>
        <taxon>Pezizomycotina</taxon>
        <taxon>Sordariomycetes</taxon>
        <taxon>Hypocreomycetidae</taxon>
        <taxon>Microascales</taxon>
        <taxon>Ceratocystidaceae</taxon>
        <taxon>Ceratocystis</taxon>
    </lineage>
</organism>
<dbReference type="OrthoDB" id="5314201at2759"/>
<feature type="region of interest" description="Disordered" evidence="2">
    <location>
        <begin position="355"/>
        <end position="398"/>
    </location>
</feature>
<evidence type="ECO:0000313" key="3">
    <source>
        <dbReference type="EMBL" id="KKF95292.1"/>
    </source>
</evidence>
<comment type="caution">
    <text evidence="3">The sequence shown here is derived from an EMBL/GenBank/DDBJ whole genome shotgun (WGS) entry which is preliminary data.</text>
</comment>
<sequence length="537" mass="58535">MDLPTLERISRDYSLGLGNSRLQAMLEDDLFASWAELHLTPDNLLTTDELAAYSALQASGTVDRLAASEDLSAPGLAVFSDSELRAAIQMLTASTAQLTQHTRALQAQESSLARLSSVQSTRDASRSRLADAHLARRAAAMAEAEARLREAQDHVAEKVADARMDAEQASSEAARLVCSIGEADDKVLQGMEKLARELVGGEEREAEKEQELDKLNNEAMRLIKSTVELARTRLDRVYLDGLTSPLAATGFGTDELESTEALQIEVESLYAEILPVAQMAVENSFLEPARSTLLARHTAERQHTTAGLRYTNECFEHLLDRMRRVKHRLETLQAHQATTTLLAEAAEKELSTPITMPALPQSPDNNTPTAPGASPAPTTGRPKISDPATPGPARRRCSPSLTFTAFERALHTLGVKPPDPMAATSKAMADLQLLQMLARTTAERSLTVQETSRNAQASFESSAAHHLADSKRDIDTLLGHIKADYPFGDVGLADPGMAESLAWIGREVKEAQERIANVQTSRVIGGEEKDKFVEMWR</sequence>
<proteinExistence type="predicted"/>
<dbReference type="Proteomes" id="UP000034841">
    <property type="component" value="Unassembled WGS sequence"/>
</dbReference>
<accession>A0A0F8CXA0</accession>
<evidence type="ECO:0000256" key="1">
    <source>
        <dbReference type="SAM" id="Coils"/>
    </source>
</evidence>
<reference evidence="3 4" key="1">
    <citation type="submission" date="2015-04" db="EMBL/GenBank/DDBJ databases">
        <title>Genome sequence of Ceratocystis platani, a major pathogen of plane trees.</title>
        <authorList>
            <person name="Belbahri L."/>
        </authorList>
    </citation>
    <scope>NUCLEOTIDE SEQUENCE [LARGE SCALE GENOMIC DNA]</scope>
    <source>
        <strain evidence="3 4">CFO</strain>
    </source>
</reference>
<keyword evidence="1" id="KW-0175">Coiled coil</keyword>
<evidence type="ECO:0000256" key="2">
    <source>
        <dbReference type="SAM" id="MobiDB-lite"/>
    </source>
</evidence>
<dbReference type="AlphaFoldDB" id="A0A0F8CXA0"/>
<gene>
    <name evidence="3" type="ORF">CFO_g2354</name>
</gene>